<reference evidence="2" key="1">
    <citation type="journal article" date="2021" name="Front. Plant Sci.">
        <title>Chromosome-Scale Genome Assembly for Chinese Sour Jujube and Insights Into Its Genome Evolution and Domestication Signature.</title>
        <authorList>
            <person name="Shen L.-Y."/>
            <person name="Luo H."/>
            <person name="Wang X.-L."/>
            <person name="Wang X.-M."/>
            <person name="Qiu X.-J."/>
            <person name="Liu H."/>
            <person name="Zhou S.-S."/>
            <person name="Jia K.-H."/>
            <person name="Nie S."/>
            <person name="Bao Y.-T."/>
            <person name="Zhang R.-G."/>
            <person name="Yun Q.-Z."/>
            <person name="Chai Y.-H."/>
            <person name="Lu J.-Y."/>
            <person name="Li Y."/>
            <person name="Zhao S.-W."/>
            <person name="Mao J.-F."/>
            <person name="Jia S.-G."/>
            <person name="Mao Y.-M."/>
        </authorList>
    </citation>
    <scope>NUCLEOTIDE SEQUENCE</scope>
    <source>
        <strain evidence="2">AT0</strain>
        <tissue evidence="2">Leaf</tissue>
    </source>
</reference>
<evidence type="ECO:0000256" key="1">
    <source>
        <dbReference type="SAM" id="MobiDB-lite"/>
    </source>
</evidence>
<sequence length="435" mass="49007">MATSASSTLSNPNSSEESNSVQRIGELQNIRTSNRLNGKNYLKWSQIVRIYLKGKGRLGHLLGTGPAKEDPTFEAWDEEDSMIMSWLWDSMEPTISDTCMFFTTAKEIWDCLHRTYSKARNTAQVYEIKVKAGATKQGDKSVTEYANLLQNLWQELDYYQVIEMKCHEDAVSLKNFIEKDRVYDFLAGLNPEFDQVRIQIIGKDCTPSLEETISLIRAEESRRSVMLESQTMEGSALAAKTDHQDKEKGDLPKFPGRENKDTLWCNYCKKPRHTKEMCWKLHGKPPSREWGKRWGQQRPQAHMTEQPKSEENSAIGGLNSEELEKLRGLLGSLDKPSGTCSLALSVRVVEPESSSIPASESSPIPVSESSPIPASVTQNFQRFSQVYSRRKAAPELTQVQESNLNPDNGITVRSDPLLQASEISNQDLPIAVRKG</sequence>
<feature type="compositionally biased region" description="Low complexity" evidence="1">
    <location>
        <begin position="1"/>
        <end position="20"/>
    </location>
</feature>
<dbReference type="EMBL" id="JAEACU010000003">
    <property type="protein sequence ID" value="KAH7536773.1"/>
    <property type="molecule type" value="Genomic_DNA"/>
</dbReference>
<dbReference type="PANTHER" id="PTHR34222">
    <property type="entry name" value="GAG_PRE-INTEGRS DOMAIN-CONTAINING PROTEIN"/>
    <property type="match status" value="1"/>
</dbReference>
<dbReference type="Proteomes" id="UP000813462">
    <property type="component" value="Unassembled WGS sequence"/>
</dbReference>
<comment type="caution">
    <text evidence="2">The sequence shown here is derived from an EMBL/GenBank/DDBJ whole genome shotgun (WGS) entry which is preliminary data.</text>
</comment>
<dbReference type="AlphaFoldDB" id="A0A978VMJ8"/>
<evidence type="ECO:0000313" key="2">
    <source>
        <dbReference type="EMBL" id="KAH7536773.1"/>
    </source>
</evidence>
<evidence type="ECO:0000313" key="3">
    <source>
        <dbReference type="Proteomes" id="UP000813462"/>
    </source>
</evidence>
<dbReference type="PANTHER" id="PTHR34222:SF37">
    <property type="entry name" value="RETROTRANSPOSON GAG DOMAIN-CONTAINING PROTEIN"/>
    <property type="match status" value="1"/>
</dbReference>
<evidence type="ECO:0008006" key="4">
    <source>
        <dbReference type="Google" id="ProtNLM"/>
    </source>
</evidence>
<proteinExistence type="predicted"/>
<feature type="region of interest" description="Disordered" evidence="1">
    <location>
        <begin position="236"/>
        <end position="255"/>
    </location>
</feature>
<organism evidence="2 3">
    <name type="scientific">Ziziphus jujuba var. spinosa</name>
    <dbReference type="NCBI Taxonomy" id="714518"/>
    <lineage>
        <taxon>Eukaryota</taxon>
        <taxon>Viridiplantae</taxon>
        <taxon>Streptophyta</taxon>
        <taxon>Embryophyta</taxon>
        <taxon>Tracheophyta</taxon>
        <taxon>Spermatophyta</taxon>
        <taxon>Magnoliopsida</taxon>
        <taxon>eudicotyledons</taxon>
        <taxon>Gunneridae</taxon>
        <taxon>Pentapetalae</taxon>
        <taxon>rosids</taxon>
        <taxon>fabids</taxon>
        <taxon>Rosales</taxon>
        <taxon>Rhamnaceae</taxon>
        <taxon>Paliureae</taxon>
        <taxon>Ziziphus</taxon>
    </lineage>
</organism>
<feature type="region of interest" description="Disordered" evidence="1">
    <location>
        <begin position="1"/>
        <end position="23"/>
    </location>
</feature>
<gene>
    <name evidence="2" type="ORF">FEM48_Zijuj03G0022000</name>
</gene>
<feature type="region of interest" description="Disordered" evidence="1">
    <location>
        <begin position="286"/>
        <end position="318"/>
    </location>
</feature>
<name>A0A978VMJ8_ZIZJJ</name>
<protein>
    <recommendedName>
        <fullName evidence="4">Retrotransposon gag domain-containing protein</fullName>
    </recommendedName>
</protein>
<feature type="compositionally biased region" description="Basic and acidic residues" evidence="1">
    <location>
        <begin position="240"/>
        <end position="255"/>
    </location>
</feature>
<dbReference type="Pfam" id="PF14223">
    <property type="entry name" value="Retrotran_gag_2"/>
    <property type="match status" value="1"/>
</dbReference>
<accession>A0A978VMJ8</accession>
<feature type="region of interest" description="Disordered" evidence="1">
    <location>
        <begin position="352"/>
        <end position="372"/>
    </location>
</feature>